<dbReference type="Proteomes" id="UP001362999">
    <property type="component" value="Unassembled WGS sequence"/>
</dbReference>
<proteinExistence type="predicted"/>
<gene>
    <name evidence="1" type="ORF">R3P38DRAFT_3354696</name>
</gene>
<protein>
    <submittedName>
        <fullName evidence="1">Uncharacterized protein</fullName>
    </submittedName>
</protein>
<dbReference type="EMBL" id="JAWWNJ010000029">
    <property type="protein sequence ID" value="KAK7027741.1"/>
    <property type="molecule type" value="Genomic_DNA"/>
</dbReference>
<evidence type="ECO:0000313" key="2">
    <source>
        <dbReference type="Proteomes" id="UP001362999"/>
    </source>
</evidence>
<reference evidence="1 2" key="1">
    <citation type="journal article" date="2024" name="J Genomics">
        <title>Draft genome sequencing and assembly of Favolaschia claudopus CIRM-BRFM 2984 isolated from oak limbs.</title>
        <authorList>
            <person name="Navarro D."/>
            <person name="Drula E."/>
            <person name="Chaduli D."/>
            <person name="Cazenave R."/>
            <person name="Ahrendt S."/>
            <person name="Wang J."/>
            <person name="Lipzen A."/>
            <person name="Daum C."/>
            <person name="Barry K."/>
            <person name="Grigoriev I.V."/>
            <person name="Favel A."/>
            <person name="Rosso M.N."/>
            <person name="Martin F."/>
        </authorList>
    </citation>
    <scope>NUCLEOTIDE SEQUENCE [LARGE SCALE GENOMIC DNA]</scope>
    <source>
        <strain evidence="1 2">CIRM-BRFM 2984</strain>
    </source>
</reference>
<organism evidence="1 2">
    <name type="scientific">Favolaschia claudopus</name>
    <dbReference type="NCBI Taxonomy" id="2862362"/>
    <lineage>
        <taxon>Eukaryota</taxon>
        <taxon>Fungi</taxon>
        <taxon>Dikarya</taxon>
        <taxon>Basidiomycota</taxon>
        <taxon>Agaricomycotina</taxon>
        <taxon>Agaricomycetes</taxon>
        <taxon>Agaricomycetidae</taxon>
        <taxon>Agaricales</taxon>
        <taxon>Marasmiineae</taxon>
        <taxon>Mycenaceae</taxon>
        <taxon>Favolaschia</taxon>
    </lineage>
</organism>
<keyword evidence="2" id="KW-1185">Reference proteome</keyword>
<accession>A0AAW0BL79</accession>
<dbReference type="AlphaFoldDB" id="A0AAW0BL79"/>
<sequence>MRLTLLWGSFSCSSSLVRRPSPLLSVPFEPLDLKVTLTYLRRSNSLCIISTCRLVIHCLYRFLVCMRRTFRLCAQDAPFGCRASFDLFLHRAAFNSIPTSKPAPGLASAPSPDPRIDFDNVCLVEFKALRFVSSRFSLYSTRYKAFVVCSIPKPCWYDLRFNFNAEIMPSLPQTYAALNRARARVYN</sequence>
<comment type="caution">
    <text evidence="1">The sequence shown here is derived from an EMBL/GenBank/DDBJ whole genome shotgun (WGS) entry which is preliminary data.</text>
</comment>
<evidence type="ECO:0000313" key="1">
    <source>
        <dbReference type="EMBL" id="KAK7027741.1"/>
    </source>
</evidence>
<name>A0AAW0BL79_9AGAR</name>